<evidence type="ECO:0000313" key="3">
    <source>
        <dbReference type="Proteomes" id="UP000438429"/>
    </source>
</evidence>
<dbReference type="EMBL" id="VEVO01000007">
    <property type="protein sequence ID" value="KAF0040297.1"/>
    <property type="molecule type" value="Genomic_DNA"/>
</dbReference>
<sequence length="162" mass="17824">MLDDDNNNTVVPVQSGLTGVIGLGSVCDGAGSCDLHLRMNQRQMFILISVKDEGRGAAGVDGQLLLPLADEHQGTEHEEEEQRVTAGASLTFKDAGGLTTQTPHPAAARVTSESLRRERGRRPREKKERVHDVQDNFCFLSLTNIKEQNMKKKSSESQLERL</sequence>
<dbReference type="Proteomes" id="UP000438429">
    <property type="component" value="Unassembled WGS sequence"/>
</dbReference>
<dbReference type="AlphaFoldDB" id="A0A6A4T2J2"/>
<reference evidence="2 3" key="1">
    <citation type="submission" date="2019-06" db="EMBL/GenBank/DDBJ databases">
        <title>Draft genomes of female and male turbot (Scophthalmus maximus).</title>
        <authorList>
            <person name="Xu H."/>
            <person name="Xu X.-W."/>
            <person name="Shao C."/>
            <person name="Chen S."/>
        </authorList>
    </citation>
    <scope>NUCLEOTIDE SEQUENCE [LARGE SCALE GENOMIC DNA]</scope>
    <source>
        <strain evidence="2">Ysfricsl-2016a</strain>
        <tissue evidence="2">Blood</tissue>
    </source>
</reference>
<gene>
    <name evidence="2" type="ORF">F2P81_008532</name>
</gene>
<feature type="region of interest" description="Disordered" evidence="1">
    <location>
        <begin position="94"/>
        <end position="130"/>
    </location>
</feature>
<evidence type="ECO:0000313" key="2">
    <source>
        <dbReference type="EMBL" id="KAF0040297.1"/>
    </source>
</evidence>
<comment type="caution">
    <text evidence="2">The sequence shown here is derived from an EMBL/GenBank/DDBJ whole genome shotgun (WGS) entry which is preliminary data.</text>
</comment>
<evidence type="ECO:0000256" key="1">
    <source>
        <dbReference type="SAM" id="MobiDB-lite"/>
    </source>
</evidence>
<name>A0A6A4T2J2_SCOMX</name>
<organism evidence="2 3">
    <name type="scientific">Scophthalmus maximus</name>
    <name type="common">Turbot</name>
    <name type="synonym">Psetta maxima</name>
    <dbReference type="NCBI Taxonomy" id="52904"/>
    <lineage>
        <taxon>Eukaryota</taxon>
        <taxon>Metazoa</taxon>
        <taxon>Chordata</taxon>
        <taxon>Craniata</taxon>
        <taxon>Vertebrata</taxon>
        <taxon>Euteleostomi</taxon>
        <taxon>Actinopterygii</taxon>
        <taxon>Neopterygii</taxon>
        <taxon>Teleostei</taxon>
        <taxon>Neoteleostei</taxon>
        <taxon>Acanthomorphata</taxon>
        <taxon>Carangaria</taxon>
        <taxon>Pleuronectiformes</taxon>
        <taxon>Pleuronectoidei</taxon>
        <taxon>Scophthalmidae</taxon>
        <taxon>Scophthalmus</taxon>
    </lineage>
</organism>
<proteinExistence type="predicted"/>
<accession>A0A6A4T2J2</accession>
<protein>
    <submittedName>
        <fullName evidence="2">Uncharacterized protein</fullName>
    </submittedName>
</protein>